<dbReference type="Proteomes" id="UP000179454">
    <property type="component" value="Unassembled WGS sequence"/>
</dbReference>
<evidence type="ECO:0000256" key="4">
    <source>
        <dbReference type="ARBA" id="ARBA00023098"/>
    </source>
</evidence>
<dbReference type="GO" id="GO:0006629">
    <property type="term" value="P:lipid metabolic process"/>
    <property type="evidence" value="ECO:0007669"/>
    <property type="project" value="UniProtKB-KW"/>
</dbReference>
<comment type="caution">
    <text evidence="8">The sequence shown here is derived from an EMBL/GenBank/DDBJ whole genome shotgun (WGS) entry which is preliminary data.</text>
</comment>
<evidence type="ECO:0000259" key="6">
    <source>
        <dbReference type="SMART" id="SM00563"/>
    </source>
</evidence>
<evidence type="ECO:0000313" key="7">
    <source>
        <dbReference type="EMBL" id="MUO40874.1"/>
    </source>
</evidence>
<dbReference type="EMBL" id="MBFE02000002">
    <property type="protein sequence ID" value="MUO40874.1"/>
    <property type="molecule type" value="Genomic_DNA"/>
</dbReference>
<keyword evidence="2" id="KW-0444">Lipid biosynthesis</keyword>
<keyword evidence="4" id="KW-0443">Lipid metabolism</keyword>
<dbReference type="Proteomes" id="UP000179536">
    <property type="component" value="Unassembled WGS sequence"/>
</dbReference>
<reference evidence="9 10" key="1">
    <citation type="submission" date="2019-11" db="EMBL/GenBank/DDBJ databases">
        <title>Whole-genome sequencing of Allorhizobium vitis.</title>
        <authorList>
            <person name="Gan H.M."/>
            <person name="Savka M.A."/>
        </authorList>
    </citation>
    <scope>NUCLEOTIDE SEQUENCE [LARGE SCALE GENOMIC DNA]</scope>
    <source>
        <strain evidence="8 10">RF2/1</strain>
        <strain evidence="7 9">T1/7</strain>
    </source>
</reference>
<keyword evidence="3" id="KW-0808">Transferase</keyword>
<dbReference type="RefSeq" id="WP_012654833.1">
    <property type="nucleotide sequence ID" value="NZ_MBFA02000012.1"/>
</dbReference>
<proteinExistence type="predicted"/>
<accession>A0ABD6HDG7</accession>
<evidence type="ECO:0000313" key="9">
    <source>
        <dbReference type="Proteomes" id="UP000179454"/>
    </source>
</evidence>
<dbReference type="CDD" id="cd07989">
    <property type="entry name" value="LPLAT_AGPAT-like"/>
    <property type="match status" value="1"/>
</dbReference>
<feature type="domain" description="Phospholipid/glycerol acyltransferase" evidence="6">
    <location>
        <begin position="67"/>
        <end position="186"/>
    </location>
</feature>
<sequence length="265" mass="29256">MIITIRTVFMLALLVAVTLIMLPLQLFGLAFDLKIRRLLPRYWHRIACLVLGIRVRVHGLPERQRPLMLAVNHCSWTDILVLSSIADVVFIAKMEVSEWPIFGTLAKLQKSIFIRREEKRSSGEQVNDIAARMADGEIVVLFPEGTTSDGNRLLPVKSSLFGAAAMAVPLAPEGVVYVQPVAIAYTGIHGMPMGRFHRPLVSWPGDVTLGPHLAGLLKVAAVDVDVCFGAPVAYTKDSNRKRVSATVEAEIRRMLLSKLLGRTIE</sequence>
<organism evidence="8 10">
    <name type="scientific">Agrobacterium vitis</name>
    <name type="common">Rhizobium vitis</name>
    <dbReference type="NCBI Taxonomy" id="373"/>
    <lineage>
        <taxon>Bacteria</taxon>
        <taxon>Pseudomonadati</taxon>
        <taxon>Pseudomonadota</taxon>
        <taxon>Alphaproteobacteria</taxon>
        <taxon>Hyphomicrobiales</taxon>
        <taxon>Rhizobiaceae</taxon>
        <taxon>Rhizobium/Agrobacterium group</taxon>
        <taxon>Agrobacterium</taxon>
    </lineage>
</organism>
<evidence type="ECO:0000256" key="1">
    <source>
        <dbReference type="ARBA" id="ARBA00005189"/>
    </source>
</evidence>
<dbReference type="SMART" id="SM00563">
    <property type="entry name" value="PlsC"/>
    <property type="match status" value="1"/>
</dbReference>
<dbReference type="AlphaFoldDB" id="A0ABD6HDG7"/>
<evidence type="ECO:0000256" key="2">
    <source>
        <dbReference type="ARBA" id="ARBA00022516"/>
    </source>
</evidence>
<protein>
    <submittedName>
        <fullName evidence="8">1-acyl-sn-glycerol-3-phosphate acyltransferase</fullName>
    </submittedName>
</protein>
<dbReference type="GO" id="GO:0016746">
    <property type="term" value="F:acyltransferase activity"/>
    <property type="evidence" value="ECO:0007669"/>
    <property type="project" value="UniProtKB-KW"/>
</dbReference>
<evidence type="ECO:0000313" key="10">
    <source>
        <dbReference type="Proteomes" id="UP000179536"/>
    </source>
</evidence>
<evidence type="ECO:0000313" key="8">
    <source>
        <dbReference type="EMBL" id="MUP11787.1"/>
    </source>
</evidence>
<dbReference type="SUPFAM" id="SSF69593">
    <property type="entry name" value="Glycerol-3-phosphate (1)-acyltransferase"/>
    <property type="match status" value="1"/>
</dbReference>
<keyword evidence="9" id="KW-1185">Reference proteome</keyword>
<dbReference type="EMBL" id="MBFA02000012">
    <property type="protein sequence ID" value="MUP11787.1"/>
    <property type="molecule type" value="Genomic_DNA"/>
</dbReference>
<comment type="pathway">
    <text evidence="1">Lipid metabolism.</text>
</comment>
<dbReference type="Pfam" id="PF01553">
    <property type="entry name" value="Acyltransferase"/>
    <property type="match status" value="1"/>
</dbReference>
<dbReference type="InterPro" id="IPR002123">
    <property type="entry name" value="Plipid/glycerol_acylTrfase"/>
</dbReference>
<evidence type="ECO:0000256" key="3">
    <source>
        <dbReference type="ARBA" id="ARBA00022679"/>
    </source>
</evidence>
<name>A0ABD6HDG7_AGRVI</name>
<keyword evidence="5 8" id="KW-0012">Acyltransferase</keyword>
<evidence type="ECO:0000256" key="5">
    <source>
        <dbReference type="ARBA" id="ARBA00023315"/>
    </source>
</evidence>
<dbReference type="PANTHER" id="PTHR10434:SF64">
    <property type="entry name" value="1-ACYL-SN-GLYCEROL-3-PHOSPHATE ACYLTRANSFERASE-RELATED"/>
    <property type="match status" value="1"/>
</dbReference>
<dbReference type="PANTHER" id="PTHR10434">
    <property type="entry name" value="1-ACYL-SN-GLYCEROL-3-PHOSPHATE ACYLTRANSFERASE"/>
    <property type="match status" value="1"/>
</dbReference>
<gene>
    <name evidence="8" type="ORF">BBK91_018150</name>
    <name evidence="7" type="ORF">BBL17_003555</name>
</gene>